<name>A0A1A6GLY9_NEOLE</name>
<proteinExistence type="predicted"/>
<organism evidence="1 2">
    <name type="scientific">Neotoma lepida</name>
    <name type="common">Desert woodrat</name>
    <dbReference type="NCBI Taxonomy" id="56216"/>
    <lineage>
        <taxon>Eukaryota</taxon>
        <taxon>Metazoa</taxon>
        <taxon>Chordata</taxon>
        <taxon>Craniata</taxon>
        <taxon>Vertebrata</taxon>
        <taxon>Euteleostomi</taxon>
        <taxon>Mammalia</taxon>
        <taxon>Eutheria</taxon>
        <taxon>Euarchontoglires</taxon>
        <taxon>Glires</taxon>
        <taxon>Rodentia</taxon>
        <taxon>Myomorpha</taxon>
        <taxon>Muroidea</taxon>
        <taxon>Cricetidae</taxon>
        <taxon>Neotominae</taxon>
        <taxon>Neotoma</taxon>
    </lineage>
</organism>
<dbReference type="STRING" id="56216.A0A1A6GLY9"/>
<dbReference type="Proteomes" id="UP000092124">
    <property type="component" value="Unassembled WGS sequence"/>
</dbReference>
<evidence type="ECO:0000313" key="1">
    <source>
        <dbReference type="EMBL" id="OBS67293.1"/>
    </source>
</evidence>
<comment type="caution">
    <text evidence="1">The sequence shown here is derived from an EMBL/GenBank/DDBJ whole genome shotgun (WGS) entry which is preliminary data.</text>
</comment>
<accession>A0A1A6GLY9</accession>
<gene>
    <name evidence="1" type="ORF">A6R68_04186</name>
</gene>
<evidence type="ECO:0000313" key="2">
    <source>
        <dbReference type="Proteomes" id="UP000092124"/>
    </source>
</evidence>
<sequence length="185" mass="20895">MLQHLLQCFLIERTLQHLNSFWHSFLRAQRSCYPSVIVLPTRHKPCLQISPGLLCESILPSFLGFLVGAVINYAGSTRAKTLHIISTKGLKGQLSSPLPENMDDMETATIKEGQKLREKVYPGVSQNDPVLIYDNWLQDAMKPKKEKQADLESQSMMISATMLMTLVSPEESHRQAGAEEGIWHY</sequence>
<protein>
    <submittedName>
        <fullName evidence="1">Uncharacterized protein</fullName>
    </submittedName>
</protein>
<keyword evidence="2" id="KW-1185">Reference proteome</keyword>
<dbReference type="EMBL" id="LZPO01086768">
    <property type="protein sequence ID" value="OBS67293.1"/>
    <property type="molecule type" value="Genomic_DNA"/>
</dbReference>
<reference evidence="1 2" key="1">
    <citation type="submission" date="2016-06" db="EMBL/GenBank/DDBJ databases">
        <title>The Draft Genome Sequence and Annotation of the Desert Woodrat Neotoma lepida.</title>
        <authorList>
            <person name="Campbell M."/>
            <person name="Oakeson K.F."/>
            <person name="Yandell M."/>
            <person name="Halpert J.R."/>
            <person name="Dearing D."/>
        </authorList>
    </citation>
    <scope>NUCLEOTIDE SEQUENCE [LARGE SCALE GENOMIC DNA]</scope>
    <source>
        <strain evidence="1">417</strain>
        <tissue evidence="1">Liver</tissue>
    </source>
</reference>
<dbReference type="AlphaFoldDB" id="A0A1A6GLY9"/>